<dbReference type="AlphaFoldDB" id="A0A7N4PHW3"/>
<sequence length="357" mass="38983">MEPLAQSHILVYISLHLNLALDLGPVFCHFYHPGASGSLEGGKNRSQSPQSPKQSSRSPASLSRVLFLSGDWGCCQLEEGAEKEGFRSQQPEMMWRRKTPRDPPNRLAPLCQRRARVALLLLVLLLLLPPVLCSVGPRVPLIGALRASAHVLPGECVGEKVERGRRECQDGRLPLQAPGVWGRRRVWAPQELCASLSDAIPGTPKPLRGGRGPKPALSPLLQGQAQAGARGKLGQRERVRGQSLSQGPRRAKLDCHLRTELVRVHELGLGHDSDELIRFQYCSGACPKVRSNHDITLAHLLRTGRLRLPTQPGRGSVRVLSHPCCRPTAYKAVSFMDVSNTWRTVDSLSAAACGCLG</sequence>
<dbReference type="FunCoup" id="A0A7N4PHW3">
    <property type="interactions" value="485"/>
</dbReference>
<evidence type="ECO:0000256" key="11">
    <source>
        <dbReference type="RuleBase" id="RU000354"/>
    </source>
</evidence>
<comment type="subcellular location">
    <subcellularLocation>
        <location evidence="1">Secreted</location>
    </subcellularLocation>
</comment>
<proteinExistence type="inferred from homology"/>
<reference evidence="14 15" key="1">
    <citation type="journal article" date="2011" name="Proc. Natl. Acad. Sci. U.S.A.">
        <title>Genetic diversity and population structure of the endangered marsupial Sarcophilus harrisii (Tasmanian devil).</title>
        <authorList>
            <person name="Miller W."/>
            <person name="Hayes V.M."/>
            <person name="Ratan A."/>
            <person name="Petersen D.C."/>
            <person name="Wittekindt N.E."/>
            <person name="Miller J."/>
            <person name="Walenz B."/>
            <person name="Knight J."/>
            <person name="Qi J."/>
            <person name="Zhao F."/>
            <person name="Wang Q."/>
            <person name="Bedoya-Reina O.C."/>
            <person name="Katiyar N."/>
            <person name="Tomsho L.P."/>
            <person name="Kasson L.M."/>
            <person name="Hardie R.A."/>
            <person name="Woodbridge P."/>
            <person name="Tindall E.A."/>
            <person name="Bertelsen M.F."/>
            <person name="Dixon D."/>
            <person name="Pyecroft S."/>
            <person name="Helgen K.M."/>
            <person name="Lesk A.M."/>
            <person name="Pringle T.H."/>
            <person name="Patterson N."/>
            <person name="Zhang Y."/>
            <person name="Kreiss A."/>
            <person name="Woods G.M."/>
            <person name="Jones M.E."/>
            <person name="Schuster S.C."/>
        </authorList>
    </citation>
    <scope>NUCLEOTIDE SEQUENCE [LARGE SCALE GENOMIC DNA]</scope>
</reference>
<keyword evidence="15" id="KW-1185">Reference proteome</keyword>
<keyword evidence="7" id="KW-0325">Glycoprotein</keyword>
<evidence type="ECO:0000256" key="6">
    <source>
        <dbReference type="ARBA" id="ARBA00023157"/>
    </source>
</evidence>
<feature type="region of interest" description="Disordered" evidence="12">
    <location>
        <begin position="223"/>
        <end position="245"/>
    </location>
</feature>
<dbReference type="GO" id="GO:0008083">
    <property type="term" value="F:growth factor activity"/>
    <property type="evidence" value="ECO:0007669"/>
    <property type="project" value="UniProtKB-KW"/>
</dbReference>
<dbReference type="GO" id="GO:0030971">
    <property type="term" value="F:receptor tyrosine kinase binding"/>
    <property type="evidence" value="ECO:0007669"/>
    <property type="project" value="InterPro"/>
</dbReference>
<dbReference type="PANTHER" id="PTHR12173:SF9">
    <property type="entry name" value="ARTEMIN"/>
    <property type="match status" value="1"/>
</dbReference>
<protein>
    <recommendedName>
        <fullName evidence="10">Artemin</fullName>
    </recommendedName>
</protein>
<evidence type="ECO:0000256" key="5">
    <source>
        <dbReference type="ARBA" id="ARBA00023030"/>
    </source>
</evidence>
<evidence type="ECO:0000259" key="13">
    <source>
        <dbReference type="PROSITE" id="PS51362"/>
    </source>
</evidence>
<evidence type="ECO:0000313" key="15">
    <source>
        <dbReference type="Proteomes" id="UP000007648"/>
    </source>
</evidence>
<dbReference type="GO" id="GO:0007399">
    <property type="term" value="P:nervous system development"/>
    <property type="evidence" value="ECO:0007669"/>
    <property type="project" value="UniProtKB-ARBA"/>
</dbReference>
<keyword evidence="3" id="KW-0964">Secreted</keyword>
<keyword evidence="5 11" id="KW-0339">Growth factor</keyword>
<reference evidence="14" key="3">
    <citation type="submission" date="2025-09" db="UniProtKB">
        <authorList>
            <consortium name="Ensembl"/>
        </authorList>
    </citation>
    <scope>IDENTIFICATION</scope>
</reference>
<evidence type="ECO:0000256" key="2">
    <source>
        <dbReference type="ARBA" id="ARBA00009832"/>
    </source>
</evidence>
<feature type="region of interest" description="Disordered" evidence="12">
    <location>
        <begin position="38"/>
        <end position="59"/>
    </location>
</feature>
<evidence type="ECO:0000256" key="1">
    <source>
        <dbReference type="ARBA" id="ARBA00004613"/>
    </source>
</evidence>
<dbReference type="Pfam" id="PF00019">
    <property type="entry name" value="TGF_beta"/>
    <property type="match status" value="1"/>
</dbReference>
<keyword evidence="4" id="KW-0732">Signal</keyword>
<evidence type="ECO:0000256" key="7">
    <source>
        <dbReference type="ARBA" id="ARBA00023180"/>
    </source>
</evidence>
<dbReference type="GO" id="GO:0030116">
    <property type="term" value="F:glial cell-derived neurotrophic factor receptor binding"/>
    <property type="evidence" value="ECO:0007669"/>
    <property type="project" value="InterPro"/>
</dbReference>
<dbReference type="InterPro" id="IPR029034">
    <property type="entry name" value="Cystine-knot_cytokine"/>
</dbReference>
<dbReference type="GO" id="GO:0005576">
    <property type="term" value="C:extracellular region"/>
    <property type="evidence" value="ECO:0007669"/>
    <property type="project" value="UniProtKB-SubCell"/>
</dbReference>
<accession>A0A7N4PHW3</accession>
<evidence type="ECO:0000256" key="9">
    <source>
        <dbReference type="ARBA" id="ARBA00063068"/>
    </source>
</evidence>
<dbReference type="PANTHER" id="PTHR12173">
    <property type="entry name" value="GDNF SUBFAMILY OF TGF-BETA FAMILY"/>
    <property type="match status" value="1"/>
</dbReference>
<feature type="domain" description="TGF-beta family profile" evidence="13">
    <location>
        <begin position="233"/>
        <end position="356"/>
    </location>
</feature>
<comment type="function">
    <text evidence="8">Growth factor that supports the survival of sensory and sympathetic peripheral neurons in culture and also supports the survival of dopaminergic neurons of the ventral mid-brain. Acts by binding to its coreceptor, GFRA3, leading to autophosphorylation and activation of the RET receptor. Strong attractant of gut hematopoietic cells thus promoting the formation Peyer's patch-like structures, a major component of the gut-associated lymphoid tissue.</text>
</comment>
<comment type="subunit">
    <text evidence="9">Homodimer; disulfide-linked. Interacts with GFRA3 coreceptor and RET: forms a 2:2:2 ternary complex composed of ARTN ligand, GFRA3 and RET receptor.</text>
</comment>
<dbReference type="InParanoid" id="A0A7N4PHW3"/>
<dbReference type="Proteomes" id="UP000007648">
    <property type="component" value="Unassembled WGS sequence"/>
</dbReference>
<reference evidence="14" key="2">
    <citation type="submission" date="2025-08" db="UniProtKB">
        <authorList>
            <consortium name="Ensembl"/>
        </authorList>
    </citation>
    <scope>IDENTIFICATION</scope>
</reference>
<dbReference type="PROSITE" id="PS51362">
    <property type="entry name" value="TGF_BETA_2"/>
    <property type="match status" value="1"/>
</dbReference>
<evidence type="ECO:0000256" key="10">
    <source>
        <dbReference type="ARBA" id="ARBA00074181"/>
    </source>
</evidence>
<evidence type="ECO:0000256" key="4">
    <source>
        <dbReference type="ARBA" id="ARBA00022729"/>
    </source>
</evidence>
<dbReference type="Gene3D" id="2.10.90.10">
    <property type="entry name" value="Cystine-knot cytokines"/>
    <property type="match status" value="1"/>
</dbReference>
<comment type="similarity">
    <text evidence="2">Belongs to the TGF-beta family. GDNF subfamily.</text>
</comment>
<gene>
    <name evidence="14" type="primary">ARTN</name>
</gene>
<dbReference type="InterPro" id="IPR043401">
    <property type="entry name" value="GDNF_fam"/>
</dbReference>
<dbReference type="SUPFAM" id="SSF57501">
    <property type="entry name" value="Cystine-knot cytokines"/>
    <property type="match status" value="1"/>
</dbReference>
<dbReference type="FunFam" id="2.10.90.10:FF:000032">
    <property type="entry name" value="Artemin"/>
    <property type="match status" value="1"/>
</dbReference>
<feature type="compositionally biased region" description="Low complexity" evidence="12">
    <location>
        <begin position="45"/>
        <end position="59"/>
    </location>
</feature>
<organism evidence="14 15">
    <name type="scientific">Sarcophilus harrisii</name>
    <name type="common">Tasmanian devil</name>
    <name type="synonym">Sarcophilus laniarius</name>
    <dbReference type="NCBI Taxonomy" id="9305"/>
    <lineage>
        <taxon>Eukaryota</taxon>
        <taxon>Metazoa</taxon>
        <taxon>Chordata</taxon>
        <taxon>Craniata</taxon>
        <taxon>Vertebrata</taxon>
        <taxon>Euteleostomi</taxon>
        <taxon>Mammalia</taxon>
        <taxon>Metatheria</taxon>
        <taxon>Dasyuromorphia</taxon>
        <taxon>Dasyuridae</taxon>
        <taxon>Sarcophilus</taxon>
    </lineage>
</organism>
<dbReference type="GeneTree" id="ENSGT00950000182993"/>
<evidence type="ECO:0000256" key="12">
    <source>
        <dbReference type="SAM" id="MobiDB-lite"/>
    </source>
</evidence>
<evidence type="ECO:0000256" key="8">
    <source>
        <dbReference type="ARBA" id="ARBA00058643"/>
    </source>
</evidence>
<keyword evidence="6" id="KW-1015">Disulfide bond</keyword>
<dbReference type="Ensembl" id="ENSSHAT00000032867.1">
    <property type="protein sequence ID" value="ENSSHAP00000038736.1"/>
    <property type="gene ID" value="ENSSHAG00000022265.1"/>
</dbReference>
<evidence type="ECO:0000313" key="14">
    <source>
        <dbReference type="Ensembl" id="ENSSHAP00000038736.1"/>
    </source>
</evidence>
<dbReference type="InterPro" id="IPR001839">
    <property type="entry name" value="TGF-b_C"/>
</dbReference>
<evidence type="ECO:0000256" key="3">
    <source>
        <dbReference type="ARBA" id="ARBA00022525"/>
    </source>
</evidence>
<name>A0A7N4PHW3_SARHA</name>